<gene>
    <name evidence="3" type="ORF">BGZ96_000831</name>
</gene>
<keyword evidence="2" id="KW-0812">Transmembrane</keyword>
<keyword evidence="4" id="KW-1185">Reference proteome</keyword>
<keyword evidence="2" id="KW-1133">Transmembrane helix</keyword>
<dbReference type="InterPro" id="IPR011043">
    <property type="entry name" value="Gal_Oxase/kelch_b-propeller"/>
</dbReference>
<feature type="region of interest" description="Disordered" evidence="1">
    <location>
        <begin position="554"/>
        <end position="575"/>
    </location>
</feature>
<comment type="caution">
    <text evidence="3">The sequence shown here is derived from an EMBL/GenBank/DDBJ whole genome shotgun (WGS) entry which is preliminary data.</text>
</comment>
<dbReference type="EMBL" id="JAAAIM010001122">
    <property type="protein sequence ID" value="KAG0282101.1"/>
    <property type="molecule type" value="Genomic_DNA"/>
</dbReference>
<protein>
    <recommendedName>
        <fullName evidence="5">Galactose oxidase</fullName>
    </recommendedName>
</protein>
<dbReference type="InterPro" id="IPR015915">
    <property type="entry name" value="Kelch-typ_b-propeller"/>
</dbReference>
<feature type="compositionally biased region" description="Polar residues" evidence="1">
    <location>
        <begin position="379"/>
        <end position="398"/>
    </location>
</feature>
<keyword evidence="2" id="KW-0472">Membrane</keyword>
<dbReference type="PANTHER" id="PTHR23244">
    <property type="entry name" value="KELCH REPEAT DOMAIN"/>
    <property type="match status" value="1"/>
</dbReference>
<evidence type="ECO:0000313" key="4">
    <source>
        <dbReference type="Proteomes" id="UP001194696"/>
    </source>
</evidence>
<accession>A0ABQ7JNF5</accession>
<dbReference type="Proteomes" id="UP001194696">
    <property type="component" value="Unassembled WGS sequence"/>
</dbReference>
<reference evidence="3 4" key="1">
    <citation type="journal article" date="2020" name="Fungal Divers.">
        <title>Resolving the Mortierellaceae phylogeny through synthesis of multi-gene phylogenetics and phylogenomics.</title>
        <authorList>
            <person name="Vandepol N."/>
            <person name="Liber J."/>
            <person name="Desiro A."/>
            <person name="Na H."/>
            <person name="Kennedy M."/>
            <person name="Barry K."/>
            <person name="Grigoriev I.V."/>
            <person name="Miller A.N."/>
            <person name="O'Donnell K."/>
            <person name="Stajich J.E."/>
            <person name="Bonito G."/>
        </authorList>
    </citation>
    <scope>NUCLEOTIDE SEQUENCE [LARGE SCALE GENOMIC DNA]</scope>
    <source>
        <strain evidence="3 4">AD045</strain>
    </source>
</reference>
<dbReference type="SUPFAM" id="SSF50965">
    <property type="entry name" value="Galactose oxidase, central domain"/>
    <property type="match status" value="1"/>
</dbReference>
<evidence type="ECO:0008006" key="5">
    <source>
        <dbReference type="Google" id="ProtNLM"/>
    </source>
</evidence>
<dbReference type="Pfam" id="PF24681">
    <property type="entry name" value="Kelch_KLHDC2_KLHL20_DRC7"/>
    <property type="match status" value="1"/>
</dbReference>
<feature type="compositionally biased region" description="Polar residues" evidence="1">
    <location>
        <begin position="561"/>
        <end position="570"/>
    </location>
</feature>
<feature type="compositionally biased region" description="Low complexity" evidence="1">
    <location>
        <begin position="399"/>
        <end position="428"/>
    </location>
</feature>
<feature type="region of interest" description="Disordered" evidence="1">
    <location>
        <begin position="379"/>
        <end position="436"/>
    </location>
</feature>
<dbReference type="Gene3D" id="2.120.10.80">
    <property type="entry name" value="Kelch-type beta propeller"/>
    <property type="match status" value="1"/>
</dbReference>
<dbReference type="PANTHER" id="PTHR23244:SF471">
    <property type="entry name" value="GUANINE NUCLEOTIDE-BINDING PROTEIN SUBUNIT BETA 1-RELATED"/>
    <property type="match status" value="1"/>
</dbReference>
<evidence type="ECO:0000256" key="2">
    <source>
        <dbReference type="SAM" id="Phobius"/>
    </source>
</evidence>
<evidence type="ECO:0000313" key="3">
    <source>
        <dbReference type="EMBL" id="KAG0282101.1"/>
    </source>
</evidence>
<proteinExistence type="predicted"/>
<sequence>MSYSLDSKKWTKVAERPQGLTTRLGIQGVAHPNNGLVYIPSGRNIIDGDMMIFDLQTQATKWAPMPPRESGTTLQWYGYSFVWSSYRDKFLIFGGGGNAAPYFYEYSVMSNHWTELAMEGERPPRLKNACLIPAYNGTKMILFGGLASGGNSVGSLYMLDVQSLAWNLTATAPSGQGRHSMACSVSGDNVIIWGGESTEKVKISGTPLIYNIYTANWSTQFTRGTHFTPTGPLSAKSTGMSEESESRTSSSDIGGAIAASAVVVAFVGFLFYRRRKRQRALKNGGLFAQMPESDMSLNHIVSPPPLPIAVTPGQGDLAELNSSSHVGHQRLHGSHSNAQPISLAQHQVVGDNNVLCNNNYNDMDSRPLHFRPISTAHNTDPSWITPPQNPDWPTSPQLPHSSPHFQQTSSSPSSSSSRATKLAPLISPTAPPPPYLPSGASSPLVVFRKEAITEPVPITSVRKDTKPEFLATHTYSVNNNVTNSSSSNSNTSGYAYHERQVEELQHQLAARKEELVRQNSYNRVQYYPPPLADTGSGGRYTASKAVARNPQGAGDLIVQEPGTSGNTAGDTSKEELQQQVQALQAELNRLQTLIGS</sequence>
<evidence type="ECO:0000256" key="1">
    <source>
        <dbReference type="SAM" id="MobiDB-lite"/>
    </source>
</evidence>
<organism evidence="3 4">
    <name type="scientific">Linnemannia gamsii</name>
    <dbReference type="NCBI Taxonomy" id="64522"/>
    <lineage>
        <taxon>Eukaryota</taxon>
        <taxon>Fungi</taxon>
        <taxon>Fungi incertae sedis</taxon>
        <taxon>Mucoromycota</taxon>
        <taxon>Mortierellomycotina</taxon>
        <taxon>Mortierellomycetes</taxon>
        <taxon>Mortierellales</taxon>
        <taxon>Mortierellaceae</taxon>
        <taxon>Linnemannia</taxon>
    </lineage>
</organism>
<name>A0ABQ7JNF5_9FUNG</name>
<feature type="region of interest" description="Disordered" evidence="1">
    <location>
        <begin position="228"/>
        <end position="251"/>
    </location>
</feature>
<feature type="transmembrane region" description="Helical" evidence="2">
    <location>
        <begin position="253"/>
        <end position="272"/>
    </location>
</feature>
<feature type="region of interest" description="Disordered" evidence="1">
    <location>
        <begin position="310"/>
        <end position="335"/>
    </location>
</feature>